<dbReference type="PANTHER" id="PTHR48051">
    <property type="match status" value="1"/>
</dbReference>
<keyword evidence="4" id="KW-0677">Repeat</keyword>
<comment type="PTM">
    <text evidence="6">Ubiquitinated in the presence of host E1 ubiquitin-activating enzyme, E2 ubiquitin-conjugating enzyme and ubiquitin.</text>
</comment>
<dbReference type="Proteomes" id="UP001243713">
    <property type="component" value="Chromosome"/>
</dbReference>
<dbReference type="InterPro" id="IPR001611">
    <property type="entry name" value="Leu-rich_rpt"/>
</dbReference>
<dbReference type="RefSeq" id="WP_280162828.1">
    <property type="nucleotide sequence ID" value="NZ_CP093428.1"/>
</dbReference>
<dbReference type="InterPro" id="IPR029487">
    <property type="entry name" value="NEL_dom"/>
</dbReference>
<dbReference type="PROSITE" id="PS52053">
    <property type="entry name" value="NEL"/>
    <property type="match status" value="1"/>
</dbReference>
<dbReference type="Gene3D" id="1.20.58.360">
    <property type="entry name" value="Shigella T3SS effector IpaH defines"/>
    <property type="match status" value="1"/>
</dbReference>
<dbReference type="Pfam" id="PF14496">
    <property type="entry name" value="NEL"/>
    <property type="match status" value="1"/>
</dbReference>
<keyword evidence="6" id="KW-0808">Transferase</keyword>
<reference evidence="8 9" key="1">
    <citation type="submission" date="2022-03" db="EMBL/GenBank/DDBJ databases">
        <title>Plant growth promoting endophytes with ACC deaminase activity.</title>
        <authorList>
            <person name="Charles T."/>
            <person name="Van Dyk A."/>
            <person name="Cheng J."/>
            <person name="Heil J."/>
        </authorList>
    </citation>
    <scope>NUCLEOTIDE SEQUENCE [LARGE SCALE GENOMIC DNA]</scope>
    <source>
        <strain evidence="8 9">8R6</strain>
    </source>
</reference>
<evidence type="ECO:0000256" key="1">
    <source>
        <dbReference type="ARBA" id="ARBA00000900"/>
    </source>
</evidence>
<evidence type="ECO:0000256" key="3">
    <source>
        <dbReference type="ARBA" id="ARBA00022614"/>
    </source>
</evidence>
<dbReference type="SUPFAM" id="SSF52058">
    <property type="entry name" value="L domain-like"/>
    <property type="match status" value="1"/>
</dbReference>
<evidence type="ECO:0000256" key="6">
    <source>
        <dbReference type="PROSITE-ProRule" id="PRU01398"/>
    </source>
</evidence>
<keyword evidence="5" id="KW-0843">Virulence</keyword>
<dbReference type="EMBL" id="CP093428">
    <property type="protein sequence ID" value="WGK91160.1"/>
    <property type="molecule type" value="Genomic_DNA"/>
</dbReference>
<dbReference type="EC" id="2.3.2.27" evidence="2"/>
<evidence type="ECO:0000313" key="8">
    <source>
        <dbReference type="EMBL" id="WGK91160.1"/>
    </source>
</evidence>
<comment type="similarity">
    <text evidence="6">Belongs to the LRR-containing bacterial E3 ligase family.</text>
</comment>
<accession>A0ABY8MUW7</accession>
<evidence type="ECO:0000256" key="2">
    <source>
        <dbReference type="ARBA" id="ARBA00012483"/>
    </source>
</evidence>
<sequence length="1760" mass="198550">MNERSDAPALQVVTGHGRSKDNVHHDYLLGKLPSPLKDAPVSRLFTMADSTVEFAQWYLNARAIDRQYLKQLTDERWRVQVPLDDALENVQRDILAFAEPLLVSALKDQLNLDLDVNATLIRLYIPAKLGFGIDTNASRLRQSTLLEAALHNFEAPETQAGAFRDGSGIFTLDHENELQRHALTVEQFAALCRTLDIGAHYQRHLKAALMPEDIAAKAIIERHCMASEKAIFNESALIAYLKNDISSYGYGKLQQVRDNEKGVMWNHRPLQCHRLSLMGFRLSGILLLSAVADPTEVKRIYDSLVPRHQRTLMEWSRRLTLLPGQEFEQFKLLEAFFANGPSGLVEATLQREDGFQQSRLDGTLIVYVPDDPDHPFKEYASLTDFMKALTSQLRSPDYQQFFSRFVAQKDHGKFFARVRERFTTFTWTQREPLDMGPWWRETAVENANAEPITNIISGDLWSQIGRWRRDKAIADARHIAVPTDDEDATTRWNRLTGYLSIGWNVFNFGAVLVPGLGEAMLAVMVGQMLFETMEGIEEWSKGDRDEAAAHLTGVMINFAQLAIMAAGHVLPAGAAASVKPSAFIDRLQKVELPDGKTRLWKPDLSPYAHDLTLPKTATPGEQGLFRHSEKTILKHENKYFEVRNDPLTGQPRLQHPDRPQAYQPKLEHDGAGVWKTELDRPVEWGKATLMRRLGLAVEDLSEATLEQIRIASGVEEDLLRRLHVVNEPPPALLTDTIERFKTWADVQKLPGQIMLDEVPEAFIEQVPRLLVELPGWPEQKSIELFDGAGQSGRSIKYGNLDASPANTLTISRAEVSAGKLPELAVKFVNEADIHALFGQSISTDERIRIDALKNKLAGRAGSHPGPLFDALNRHLQQTDNRQVLALQDAFSNLPTVIARELLADIEPQDLLKITESSRIPLQLRARARLALRTLRAARAYEGLFLDVAYGVDSERLASHSLQALPDWPANVRIEIRESSFDGPLRDSVGPADAAVRRILVSEDGQYQARDADDLHLHGADDLYASMLHALPDAERNALGYQINQGTMLKRAIQKTPLPRDRFNALLADNPVRKPAYDPATMRLRGGMRGMAQGLRRVQGPITPQERVRVVRPGWTEAEAQSYLQAGGSDVSLEQRASDLEAEFNRLNTNFQRWLKSPTEAFRFTSAGIAEWQSRNALYKAIRECWQQTGLRDVDSYGELRGAVLDLENMPLGRHLRTMPALEGNFDHVTRLNLTLTELTDAQVSLLDYFPRLHSLNINDNSLTRLPRAIGRMRALAELNLRGNRIVLDAQGVADLRNLTRLQILDLHSNPLGQVPDIGSMRVLHTLILADTGIRTWPDGLFAQPRFRHFYLDMQRNEITYVPMVTRGSVQAELLARTLLSRELEFLPAFNLQTLREYIASVGMDPDRPYPPRGVRDSLDWEAGLTRPEWVARQEVWNSVEDEHGSVGFFNEIRKLTESGHFNRDPGFRVDMTAKVWRMLDAMSKNTELRQKLFTLTTVPTACVDAGAQLFNAMGMEVLIHEAYELANPALVEGELVSLAQGKSRLDELSRIARKTISEREAMGEEFRRVNATGEVTGTIDEVEVHLAFMTDLADRLDLPWQSRKMQFRKIAGVTSAMIEDAFLRVLNLEAGELLDDLLIEQSFWSSYVEGSNRAAIKGFRRRIEATIEFYSALEKRATDTTLSLEQKARLKEELRVLGAELNKPESEFAPGRVMTEAQYAAELEVIDEDKKAFIKTFTRQAIERAKLQRVEIPFTVQPNS</sequence>
<dbReference type="Pfam" id="PF20178">
    <property type="entry name" value="ToxA_N"/>
    <property type="match status" value="2"/>
</dbReference>
<dbReference type="PROSITE" id="PS51450">
    <property type="entry name" value="LRR"/>
    <property type="match status" value="1"/>
</dbReference>
<proteinExistence type="inferred from homology"/>
<keyword evidence="6" id="KW-0833">Ubl conjugation pathway</keyword>
<protein>
    <recommendedName>
        <fullName evidence="2">RING-type E3 ubiquitin transferase</fullName>
        <ecNumber evidence="2">2.3.2.27</ecNumber>
    </recommendedName>
</protein>
<dbReference type="InterPro" id="IPR003591">
    <property type="entry name" value="Leu-rich_rpt_typical-subtyp"/>
</dbReference>
<evidence type="ECO:0000256" key="5">
    <source>
        <dbReference type="ARBA" id="ARBA00023026"/>
    </source>
</evidence>
<dbReference type="SMART" id="SM00369">
    <property type="entry name" value="LRR_TYP"/>
    <property type="match status" value="3"/>
</dbReference>
<dbReference type="Pfam" id="PF13855">
    <property type="entry name" value="LRR_8"/>
    <property type="match status" value="1"/>
</dbReference>
<evidence type="ECO:0000313" key="9">
    <source>
        <dbReference type="Proteomes" id="UP001243713"/>
    </source>
</evidence>
<dbReference type="InterPro" id="IPR046673">
    <property type="entry name" value="ToxA_N"/>
</dbReference>
<name>A0ABY8MUW7_9PSED</name>
<organism evidence="8 9">
    <name type="scientific">Pseudomonas migulae</name>
    <dbReference type="NCBI Taxonomy" id="78543"/>
    <lineage>
        <taxon>Bacteria</taxon>
        <taxon>Pseudomonadati</taxon>
        <taxon>Pseudomonadota</taxon>
        <taxon>Gammaproteobacteria</taxon>
        <taxon>Pseudomonadales</taxon>
        <taxon>Pseudomonadaceae</taxon>
        <taxon>Pseudomonas</taxon>
    </lineage>
</organism>
<keyword evidence="6" id="KW-1035">Host cytoplasm</keyword>
<keyword evidence="3" id="KW-0433">Leucine-rich repeat</keyword>
<dbReference type="PANTHER" id="PTHR48051:SF1">
    <property type="entry name" value="RAS SUPPRESSOR PROTEIN 1"/>
    <property type="match status" value="1"/>
</dbReference>
<dbReference type="Gene3D" id="3.80.10.10">
    <property type="entry name" value="Ribonuclease Inhibitor"/>
    <property type="match status" value="1"/>
</dbReference>
<evidence type="ECO:0000259" key="7">
    <source>
        <dbReference type="PROSITE" id="PS52053"/>
    </source>
</evidence>
<keyword evidence="9" id="KW-1185">Reference proteome</keyword>
<feature type="domain" description="NEL" evidence="7">
    <location>
        <begin position="1412"/>
        <end position="1721"/>
    </location>
</feature>
<gene>
    <name evidence="8" type="ORF">MOQ58_02920</name>
</gene>
<keyword evidence="6" id="KW-0964">Secreted</keyword>
<comment type="catalytic activity">
    <reaction evidence="1">
        <text>S-ubiquitinyl-[E2 ubiquitin-conjugating enzyme]-L-cysteine + [acceptor protein]-L-lysine = [E2 ubiquitin-conjugating enzyme]-L-cysteine + N(6)-ubiquitinyl-[acceptor protein]-L-lysine.</text>
        <dbReference type="EC" id="2.3.2.27"/>
    </reaction>
</comment>
<feature type="active site" description="Glycyl thioester intermediate" evidence="6">
    <location>
        <position position="1502"/>
    </location>
</feature>
<evidence type="ECO:0000256" key="4">
    <source>
        <dbReference type="ARBA" id="ARBA00022737"/>
    </source>
</evidence>
<keyword evidence="6" id="KW-0832">Ubl conjugation</keyword>
<dbReference type="InterPro" id="IPR050216">
    <property type="entry name" value="LRR_domain-containing"/>
</dbReference>
<dbReference type="InterPro" id="IPR032675">
    <property type="entry name" value="LRR_dom_sf"/>
</dbReference>